<name>A0A329R7W5_9STRA</name>
<dbReference type="EMBL" id="MJFZ01002487">
    <property type="protein sequence ID" value="RAW20704.1"/>
    <property type="molecule type" value="Genomic_DNA"/>
</dbReference>
<protein>
    <submittedName>
        <fullName evidence="2">Uncharacterized protein</fullName>
    </submittedName>
</protein>
<keyword evidence="3" id="KW-1185">Reference proteome</keyword>
<dbReference type="OrthoDB" id="125419at2759"/>
<feature type="compositionally biased region" description="Basic and acidic residues" evidence="1">
    <location>
        <begin position="146"/>
        <end position="157"/>
    </location>
</feature>
<proteinExistence type="predicted"/>
<feature type="region of interest" description="Disordered" evidence="1">
    <location>
        <begin position="136"/>
        <end position="169"/>
    </location>
</feature>
<dbReference type="Proteomes" id="UP000251314">
    <property type="component" value="Unassembled WGS sequence"/>
</dbReference>
<comment type="caution">
    <text evidence="2">The sequence shown here is derived from an EMBL/GenBank/DDBJ whole genome shotgun (WGS) entry which is preliminary data.</text>
</comment>
<evidence type="ECO:0000313" key="3">
    <source>
        <dbReference type="Proteomes" id="UP000251314"/>
    </source>
</evidence>
<sequence>MMSSEEYEVLYTVCSELAKKGISPGVFGAPGQFSPGACGGPGPWGFRPWGFGPGPWAFGGPGHFCPGGRRGSSLGWMKDVTPAEMGVLMKYTEKGRQRAALGGILGASAMAGVWKAAALGSVLGITGMIWVEQSAPDSRYAPADPPRGDDRDDKAPRQEVTAGSSCERDSLNEAFAQPFCTGASQ</sequence>
<evidence type="ECO:0000256" key="1">
    <source>
        <dbReference type="SAM" id="MobiDB-lite"/>
    </source>
</evidence>
<dbReference type="VEuPathDB" id="FungiDB:PC110_g22853"/>
<gene>
    <name evidence="2" type="ORF">PC110_g22853</name>
</gene>
<accession>A0A329R7W5</accession>
<organism evidence="2 3">
    <name type="scientific">Phytophthora cactorum</name>
    <dbReference type="NCBI Taxonomy" id="29920"/>
    <lineage>
        <taxon>Eukaryota</taxon>
        <taxon>Sar</taxon>
        <taxon>Stramenopiles</taxon>
        <taxon>Oomycota</taxon>
        <taxon>Peronosporomycetes</taxon>
        <taxon>Peronosporales</taxon>
        <taxon>Peronosporaceae</taxon>
        <taxon>Phytophthora</taxon>
    </lineage>
</organism>
<evidence type="ECO:0000313" key="2">
    <source>
        <dbReference type="EMBL" id="RAW20704.1"/>
    </source>
</evidence>
<dbReference type="AlphaFoldDB" id="A0A329R7W5"/>
<reference evidence="2 3" key="1">
    <citation type="submission" date="2018-01" db="EMBL/GenBank/DDBJ databases">
        <title>Draft genome of the strawberry crown rot pathogen Phytophthora cactorum.</title>
        <authorList>
            <person name="Armitage A.D."/>
            <person name="Lysoe E."/>
            <person name="Nellist C.F."/>
            <person name="Harrison R.J."/>
            <person name="Brurberg M.B."/>
        </authorList>
    </citation>
    <scope>NUCLEOTIDE SEQUENCE [LARGE SCALE GENOMIC DNA]</scope>
    <source>
        <strain evidence="2 3">10300</strain>
    </source>
</reference>